<feature type="compositionally biased region" description="Polar residues" evidence="1">
    <location>
        <begin position="1"/>
        <end position="15"/>
    </location>
</feature>
<protein>
    <submittedName>
        <fullName evidence="2">Uncharacterized protein</fullName>
    </submittedName>
</protein>
<dbReference type="InParanoid" id="A0A1Y1UEJ4"/>
<name>A0A1Y1UEJ4_9TREE</name>
<feature type="region of interest" description="Disordered" evidence="1">
    <location>
        <begin position="36"/>
        <end position="84"/>
    </location>
</feature>
<organism evidence="2 3">
    <name type="scientific">Kockovaella imperatae</name>
    <dbReference type="NCBI Taxonomy" id="4999"/>
    <lineage>
        <taxon>Eukaryota</taxon>
        <taxon>Fungi</taxon>
        <taxon>Dikarya</taxon>
        <taxon>Basidiomycota</taxon>
        <taxon>Agaricomycotina</taxon>
        <taxon>Tremellomycetes</taxon>
        <taxon>Tremellales</taxon>
        <taxon>Cuniculitremaceae</taxon>
        <taxon>Kockovaella</taxon>
    </lineage>
</organism>
<sequence>MTSPFNPFINPSTGLTPVPAGSSPFPLPSFPSPFPVFGSQPLGQSPLAQSGGLGAGTAAGAGPSTNAGLGLGQTPFLGSTPNAVQTNGQSPFPVFNIQPAAESTSPFTFMANAAGAGTPSGGILATGTPGTGPGGGLNVASGSRLPSLAWNNAASRRMAPPASSTGAGSTRAGVEDMMRGLGEAEKMMERAIVVATEIQRLEGSTFEDNQGKEKSEGMELGPSGLPKLEELVFECEFCAYSSLSCDQD</sequence>
<reference evidence="2 3" key="1">
    <citation type="submission" date="2017-03" db="EMBL/GenBank/DDBJ databases">
        <title>Widespread Adenine N6-methylation of Active Genes in Fungi.</title>
        <authorList>
            <consortium name="DOE Joint Genome Institute"/>
            <person name="Mondo S.J."/>
            <person name="Dannebaum R.O."/>
            <person name="Kuo R.C."/>
            <person name="Louie K.B."/>
            <person name="Bewick A.J."/>
            <person name="Labutti K."/>
            <person name="Haridas S."/>
            <person name="Kuo A."/>
            <person name="Salamov A."/>
            <person name="Ahrendt S.R."/>
            <person name="Lau R."/>
            <person name="Bowen B.P."/>
            <person name="Lipzen A."/>
            <person name="Sullivan W."/>
            <person name="Andreopoulos W.B."/>
            <person name="Clum A."/>
            <person name="Lindquist E."/>
            <person name="Daum C."/>
            <person name="Northen T.R."/>
            <person name="Ramamoorthy G."/>
            <person name="Schmitz R.J."/>
            <person name="Gryganskyi A."/>
            <person name="Culley D."/>
            <person name="Magnuson J."/>
            <person name="James T.Y."/>
            <person name="O'Malley M.A."/>
            <person name="Stajich J.E."/>
            <person name="Spatafora J.W."/>
            <person name="Visel A."/>
            <person name="Grigoriev I.V."/>
        </authorList>
    </citation>
    <scope>NUCLEOTIDE SEQUENCE [LARGE SCALE GENOMIC DNA]</scope>
    <source>
        <strain evidence="2 3">NRRL Y-17943</strain>
    </source>
</reference>
<accession>A0A1Y1UEJ4</accession>
<dbReference type="EMBL" id="NBSH01000008">
    <property type="protein sequence ID" value="ORX36480.1"/>
    <property type="molecule type" value="Genomic_DNA"/>
</dbReference>
<keyword evidence="3" id="KW-1185">Reference proteome</keyword>
<evidence type="ECO:0000256" key="1">
    <source>
        <dbReference type="SAM" id="MobiDB-lite"/>
    </source>
</evidence>
<dbReference type="RefSeq" id="XP_021870581.1">
    <property type="nucleotide sequence ID" value="XM_022012951.1"/>
</dbReference>
<evidence type="ECO:0000313" key="2">
    <source>
        <dbReference type="EMBL" id="ORX36480.1"/>
    </source>
</evidence>
<dbReference type="Proteomes" id="UP000193218">
    <property type="component" value="Unassembled WGS sequence"/>
</dbReference>
<dbReference type="AlphaFoldDB" id="A0A1Y1UEJ4"/>
<comment type="caution">
    <text evidence="2">The sequence shown here is derived from an EMBL/GenBank/DDBJ whole genome shotgun (WGS) entry which is preliminary data.</text>
</comment>
<feature type="region of interest" description="Disordered" evidence="1">
    <location>
        <begin position="203"/>
        <end position="223"/>
    </location>
</feature>
<evidence type="ECO:0000313" key="3">
    <source>
        <dbReference type="Proteomes" id="UP000193218"/>
    </source>
</evidence>
<dbReference type="GeneID" id="33554759"/>
<proteinExistence type="predicted"/>
<feature type="region of interest" description="Disordered" evidence="1">
    <location>
        <begin position="1"/>
        <end position="24"/>
    </location>
</feature>
<gene>
    <name evidence="2" type="ORF">BD324DRAFT_500195</name>
</gene>